<dbReference type="RefSeq" id="WP_317041013.1">
    <property type="nucleotide sequence ID" value="NZ_FOZP01000001.1"/>
</dbReference>
<comment type="similarity">
    <text evidence="1">Belongs to the short-chain dehydrogenases/reductases (SDR) family.</text>
</comment>
<dbReference type="InterPro" id="IPR050259">
    <property type="entry name" value="SDR"/>
</dbReference>
<gene>
    <name evidence="2" type="ORF">SAMN04488006_0738</name>
</gene>
<dbReference type="CDD" id="cd05344">
    <property type="entry name" value="BKR_like_SDR_like"/>
    <property type="match status" value="1"/>
</dbReference>
<dbReference type="STRING" id="593133.SAMN04488006_0738"/>
<evidence type="ECO:0000313" key="2">
    <source>
        <dbReference type="EMBL" id="SFS33230.1"/>
    </source>
</evidence>
<organism evidence="2 3">
    <name type="scientific">Lutibacter maritimus</name>
    <dbReference type="NCBI Taxonomy" id="593133"/>
    <lineage>
        <taxon>Bacteria</taxon>
        <taxon>Pseudomonadati</taxon>
        <taxon>Bacteroidota</taxon>
        <taxon>Flavobacteriia</taxon>
        <taxon>Flavobacteriales</taxon>
        <taxon>Flavobacteriaceae</taxon>
        <taxon>Lutibacter</taxon>
    </lineage>
</organism>
<evidence type="ECO:0000256" key="1">
    <source>
        <dbReference type="ARBA" id="ARBA00006484"/>
    </source>
</evidence>
<dbReference type="PANTHER" id="PTHR42879:SF6">
    <property type="entry name" value="NADPH-DEPENDENT REDUCTASE BACG"/>
    <property type="match status" value="1"/>
</dbReference>
<proteinExistence type="inferred from homology"/>
<name>A0A1I6NZF7_9FLAO</name>
<keyword evidence="3" id="KW-1185">Reference proteome</keyword>
<dbReference type="Proteomes" id="UP000199312">
    <property type="component" value="Unassembled WGS sequence"/>
</dbReference>
<dbReference type="AlphaFoldDB" id="A0A1I6NZF7"/>
<dbReference type="Gene3D" id="3.40.50.720">
    <property type="entry name" value="NAD(P)-binding Rossmann-like Domain"/>
    <property type="match status" value="1"/>
</dbReference>
<dbReference type="InterPro" id="IPR002347">
    <property type="entry name" value="SDR_fam"/>
</dbReference>
<sequence>MMKINLQHKRALVGGSTQGLGKAIALKLAKCGASVTLMARNEQKLKTVLNELDTSLNQKHNYLVVDFYDFSSFEKITTNYFKNNTIDILINNTNGPEAGGVFEKEIIDYQNAFDLLFKTTNHLTMLALPQMKLNNFGRIINTTSISVKTPLLHLALSNTIRSAVVMWAKTLSIEVATYGITVNNILTGIFDTERIKQLNKFQAQSKNISLEENLKLITDDIPTGRLGKPEEFGYLVAFLASDYAAYITGTNIPIDGGLIKSI</sequence>
<accession>A0A1I6NZF7</accession>
<protein>
    <submittedName>
        <fullName evidence="2">3-oxoacyl-[acyl-carrier protein] reductase</fullName>
    </submittedName>
</protein>
<dbReference type="PANTHER" id="PTHR42879">
    <property type="entry name" value="3-OXOACYL-(ACYL-CARRIER-PROTEIN) REDUCTASE"/>
    <property type="match status" value="1"/>
</dbReference>
<reference evidence="3" key="1">
    <citation type="submission" date="2016-10" db="EMBL/GenBank/DDBJ databases">
        <authorList>
            <person name="Varghese N."/>
            <person name="Submissions S."/>
        </authorList>
    </citation>
    <scope>NUCLEOTIDE SEQUENCE [LARGE SCALE GENOMIC DNA]</scope>
    <source>
        <strain evidence="3">DSM 24450</strain>
    </source>
</reference>
<dbReference type="Pfam" id="PF13561">
    <property type="entry name" value="adh_short_C2"/>
    <property type="match status" value="1"/>
</dbReference>
<dbReference type="EMBL" id="FOZP01000001">
    <property type="protein sequence ID" value="SFS33230.1"/>
    <property type="molecule type" value="Genomic_DNA"/>
</dbReference>
<evidence type="ECO:0000313" key="3">
    <source>
        <dbReference type="Proteomes" id="UP000199312"/>
    </source>
</evidence>
<dbReference type="PRINTS" id="PR00081">
    <property type="entry name" value="GDHRDH"/>
</dbReference>
<dbReference type="SUPFAM" id="SSF51735">
    <property type="entry name" value="NAD(P)-binding Rossmann-fold domains"/>
    <property type="match status" value="1"/>
</dbReference>
<dbReference type="InterPro" id="IPR036291">
    <property type="entry name" value="NAD(P)-bd_dom_sf"/>
</dbReference>